<dbReference type="EMBL" id="CP023344">
    <property type="protein sequence ID" value="ATC63851.1"/>
    <property type="molecule type" value="Genomic_DNA"/>
</dbReference>
<dbReference type="NCBIfam" id="TIGR01320">
    <property type="entry name" value="mal_quin_oxido"/>
    <property type="match status" value="1"/>
</dbReference>
<dbReference type="PANTHER" id="PTHR43104">
    <property type="entry name" value="L-2-HYDROXYGLUTARATE DEHYDROGENASE, MITOCHONDRIAL"/>
    <property type="match status" value="1"/>
</dbReference>
<organism evidence="10 11">
    <name type="scientific">Nibricoccus aquaticus</name>
    <dbReference type="NCBI Taxonomy" id="2576891"/>
    <lineage>
        <taxon>Bacteria</taxon>
        <taxon>Pseudomonadati</taxon>
        <taxon>Verrucomicrobiota</taxon>
        <taxon>Opitutia</taxon>
        <taxon>Opitutales</taxon>
        <taxon>Opitutaceae</taxon>
        <taxon>Nibricoccus</taxon>
    </lineage>
</organism>
<evidence type="ECO:0000256" key="9">
    <source>
        <dbReference type="HAMAP-Rule" id="MF_00212"/>
    </source>
</evidence>
<comment type="cofactor">
    <cofactor evidence="2 9">
        <name>FAD</name>
        <dbReference type="ChEBI" id="CHEBI:57692"/>
    </cofactor>
</comment>
<evidence type="ECO:0000313" key="11">
    <source>
        <dbReference type="Proteomes" id="UP000217265"/>
    </source>
</evidence>
<dbReference type="OrthoDB" id="9763983at2"/>
<dbReference type="GO" id="GO:0006099">
    <property type="term" value="P:tricarboxylic acid cycle"/>
    <property type="evidence" value="ECO:0007669"/>
    <property type="project" value="UniProtKB-UniRule"/>
</dbReference>
<dbReference type="InterPro" id="IPR036188">
    <property type="entry name" value="FAD/NAD-bd_sf"/>
</dbReference>
<dbReference type="RefSeq" id="WP_096055483.1">
    <property type="nucleotide sequence ID" value="NZ_CP023344.1"/>
</dbReference>
<dbReference type="UniPathway" id="UPA00223">
    <property type="reaction ID" value="UER01008"/>
</dbReference>
<comment type="pathway">
    <text evidence="3 9">Carbohydrate metabolism; tricarboxylic acid cycle; oxaloacetate from (S)-malate (quinone route): step 1/1.</text>
</comment>
<dbReference type="GO" id="GO:0008924">
    <property type="term" value="F:L-malate dehydrogenase (quinone) activity"/>
    <property type="evidence" value="ECO:0007669"/>
    <property type="project" value="UniProtKB-UniRule"/>
</dbReference>
<name>A0A290QHL9_9BACT</name>
<sequence length="499" mass="54508">MQNSNHIENPDVIIVGSGVMSANLGALLKRLDPTLRIQLYEVTDGLAQEASHGWNNAGTGHAGICELSYTPTQKADGTVDVSNAIKIFEQFERSRQFWAYAVASGMVDKPKEFVNPLPHISFVHGAKWVDYLRARHSAMSAHHFFQEMEFSTDPAQIGSWAPLLTEGRGNVPIAATKMDSGTDMNFGAISRKLLAWLAKQDGCNVADNHRVLDLDKTADGWDVKVRDLKSGRTFRNRAKFVFLGAGGGSLKLLQKSGIPASKGLGGFPIGGQWIICENPAIVAQHQAKVYGQPLDAAPTMAVPHLDTRILDGKKTLLFGPFASWTTKFLHRKGSVMDLPGSVKPHNLGTLLKIGATNLGLVKYLVQQGTQSMKDRLDVLHVFYPAAKKEDWKLIDAGIRVQAIKKTDGQAGIVHYGTEVITNDEKTISALLGASPGASVSVHIVLEVIQKCFPQLLASNEGKARMKEMIPTYDVDIKRPENAAFFREVAQKAQQNLQLI</sequence>
<dbReference type="Pfam" id="PF06039">
    <property type="entry name" value="Mqo"/>
    <property type="match status" value="1"/>
</dbReference>
<evidence type="ECO:0000256" key="4">
    <source>
        <dbReference type="ARBA" id="ARBA00006389"/>
    </source>
</evidence>
<evidence type="ECO:0000256" key="2">
    <source>
        <dbReference type="ARBA" id="ARBA00001974"/>
    </source>
</evidence>
<protein>
    <recommendedName>
        <fullName evidence="9">Probable malate:quinone oxidoreductase</fullName>
        <ecNumber evidence="9">1.1.5.4</ecNumber>
    </recommendedName>
    <alternativeName>
        <fullName evidence="9">MQO</fullName>
    </alternativeName>
    <alternativeName>
        <fullName evidence="9">Malate dehydrogenase [quinone]</fullName>
    </alternativeName>
</protein>
<dbReference type="EC" id="1.1.5.4" evidence="9"/>
<keyword evidence="11" id="KW-1185">Reference proteome</keyword>
<dbReference type="AlphaFoldDB" id="A0A290QHL9"/>
<gene>
    <name evidence="9 10" type="primary">mqo</name>
    <name evidence="10" type="ORF">CMV30_07770</name>
</gene>
<dbReference type="NCBIfam" id="NF009875">
    <property type="entry name" value="PRK13339.1"/>
    <property type="match status" value="1"/>
</dbReference>
<evidence type="ECO:0000256" key="7">
    <source>
        <dbReference type="ARBA" id="ARBA00022827"/>
    </source>
</evidence>
<evidence type="ECO:0000313" key="10">
    <source>
        <dbReference type="EMBL" id="ATC63851.1"/>
    </source>
</evidence>
<dbReference type="NCBIfam" id="NF003611">
    <property type="entry name" value="PRK05257.3-2"/>
    <property type="match status" value="1"/>
</dbReference>
<dbReference type="PANTHER" id="PTHR43104:SF2">
    <property type="entry name" value="L-2-HYDROXYGLUTARATE DEHYDROGENASE, MITOCHONDRIAL"/>
    <property type="match status" value="1"/>
</dbReference>
<dbReference type="SUPFAM" id="SSF51905">
    <property type="entry name" value="FAD/NAD(P)-binding domain"/>
    <property type="match status" value="1"/>
</dbReference>
<dbReference type="KEGG" id="vbh:CMV30_07770"/>
<evidence type="ECO:0000256" key="1">
    <source>
        <dbReference type="ARBA" id="ARBA00001139"/>
    </source>
</evidence>
<accession>A0A290QHL9</accession>
<dbReference type="Gene3D" id="3.50.50.60">
    <property type="entry name" value="FAD/NAD(P)-binding domain"/>
    <property type="match status" value="1"/>
</dbReference>
<comment type="catalytic activity">
    <reaction evidence="1 9">
        <text>(S)-malate + a quinone = a quinol + oxaloacetate</text>
        <dbReference type="Rhea" id="RHEA:46012"/>
        <dbReference type="ChEBI" id="CHEBI:15589"/>
        <dbReference type="ChEBI" id="CHEBI:16452"/>
        <dbReference type="ChEBI" id="CHEBI:24646"/>
        <dbReference type="ChEBI" id="CHEBI:132124"/>
        <dbReference type="EC" id="1.1.5.4"/>
    </reaction>
</comment>
<reference evidence="10 11" key="1">
    <citation type="submission" date="2017-09" db="EMBL/GenBank/DDBJ databases">
        <title>Complete genome sequence of Verrucomicrobial strain HZ-65, isolated from freshwater.</title>
        <authorList>
            <person name="Choi A."/>
        </authorList>
    </citation>
    <scope>NUCLEOTIDE SEQUENCE [LARGE SCALE GENOMIC DNA]</scope>
    <source>
        <strain evidence="10 11">HZ-65</strain>
    </source>
</reference>
<dbReference type="Proteomes" id="UP000217265">
    <property type="component" value="Chromosome"/>
</dbReference>
<evidence type="ECO:0000256" key="8">
    <source>
        <dbReference type="ARBA" id="ARBA00023002"/>
    </source>
</evidence>
<keyword evidence="5 9" id="KW-0816">Tricarboxylic acid cycle</keyword>
<proteinExistence type="inferred from homology"/>
<evidence type="ECO:0000256" key="6">
    <source>
        <dbReference type="ARBA" id="ARBA00022630"/>
    </source>
</evidence>
<dbReference type="NCBIfam" id="NF003606">
    <property type="entry name" value="PRK05257.2-1"/>
    <property type="match status" value="1"/>
</dbReference>
<dbReference type="GO" id="GO:0047545">
    <property type="term" value="F:(S)-2-hydroxyglutarate dehydrogenase activity"/>
    <property type="evidence" value="ECO:0007669"/>
    <property type="project" value="TreeGrafter"/>
</dbReference>
<dbReference type="HAMAP" id="MF_00212">
    <property type="entry name" value="MQO"/>
    <property type="match status" value="1"/>
</dbReference>
<evidence type="ECO:0000256" key="3">
    <source>
        <dbReference type="ARBA" id="ARBA00005012"/>
    </source>
</evidence>
<keyword evidence="8 9" id="KW-0560">Oxidoreductase</keyword>
<dbReference type="InterPro" id="IPR006231">
    <property type="entry name" value="MQO"/>
</dbReference>
<evidence type="ECO:0000256" key="5">
    <source>
        <dbReference type="ARBA" id="ARBA00022532"/>
    </source>
</evidence>
<comment type="similarity">
    <text evidence="4 9">Belongs to the MQO family.</text>
</comment>
<keyword evidence="6 9" id="KW-0285">Flavoprotein</keyword>
<keyword evidence="7 9" id="KW-0274">FAD</keyword>